<feature type="region of interest" description="Disordered" evidence="2">
    <location>
        <begin position="163"/>
        <end position="189"/>
    </location>
</feature>
<gene>
    <name evidence="3" type="ORF">BJ554DRAFT_3101</name>
</gene>
<evidence type="ECO:0000256" key="2">
    <source>
        <dbReference type="SAM" id="MobiDB-lite"/>
    </source>
</evidence>
<comment type="caution">
    <text evidence="3">The sequence shown here is derived from an EMBL/GenBank/DDBJ whole genome shotgun (WGS) entry which is preliminary data.</text>
</comment>
<keyword evidence="4" id="KW-1185">Reference proteome</keyword>
<dbReference type="GO" id="GO:0003697">
    <property type="term" value="F:single-stranded DNA binding"/>
    <property type="evidence" value="ECO:0007669"/>
    <property type="project" value="TreeGrafter"/>
</dbReference>
<keyword evidence="1" id="KW-0175">Coiled coil</keyword>
<proteinExistence type="predicted"/>
<evidence type="ECO:0000313" key="4">
    <source>
        <dbReference type="Proteomes" id="UP000673691"/>
    </source>
</evidence>
<accession>A0A8H8DLL6</accession>
<organism evidence="3 4">
    <name type="scientific">Olpidium bornovanus</name>
    <dbReference type="NCBI Taxonomy" id="278681"/>
    <lineage>
        <taxon>Eukaryota</taxon>
        <taxon>Fungi</taxon>
        <taxon>Fungi incertae sedis</taxon>
        <taxon>Olpidiomycota</taxon>
        <taxon>Olpidiomycotina</taxon>
        <taxon>Olpidiomycetes</taxon>
        <taxon>Olpidiales</taxon>
        <taxon>Olpidiaceae</taxon>
        <taxon>Olpidium</taxon>
    </lineage>
</organism>
<dbReference type="GO" id="GO:0000724">
    <property type="term" value="P:double-strand break repair via homologous recombination"/>
    <property type="evidence" value="ECO:0007669"/>
    <property type="project" value="TreeGrafter"/>
</dbReference>
<protein>
    <submittedName>
        <fullName evidence="3">Uncharacterized protein</fullName>
    </submittedName>
</protein>
<evidence type="ECO:0000256" key="1">
    <source>
        <dbReference type="ARBA" id="ARBA00023054"/>
    </source>
</evidence>
<dbReference type="GO" id="GO:0030915">
    <property type="term" value="C:Smc5-Smc6 complex"/>
    <property type="evidence" value="ECO:0007669"/>
    <property type="project" value="TreeGrafter"/>
</dbReference>
<name>A0A8H8DLL6_9FUNG</name>
<dbReference type="AlphaFoldDB" id="A0A8H8DLL6"/>
<dbReference type="Proteomes" id="UP000673691">
    <property type="component" value="Unassembled WGS sequence"/>
</dbReference>
<dbReference type="EMBL" id="JAEFCI010001485">
    <property type="protein sequence ID" value="KAG5462876.1"/>
    <property type="molecule type" value="Genomic_DNA"/>
</dbReference>
<evidence type="ECO:0000313" key="3">
    <source>
        <dbReference type="EMBL" id="KAG5462876.1"/>
    </source>
</evidence>
<dbReference type="PANTHER" id="PTHR45916:SF1">
    <property type="entry name" value="STRUCTURAL MAINTENANCE OF CHROMOSOMES PROTEIN 5"/>
    <property type="match status" value="1"/>
</dbReference>
<dbReference type="OrthoDB" id="10254973at2759"/>
<dbReference type="PANTHER" id="PTHR45916">
    <property type="entry name" value="STRUCTURAL MAINTENANCE OF CHROMOSOMES PROTEIN 5"/>
    <property type="match status" value="1"/>
</dbReference>
<reference evidence="3 4" key="1">
    <citation type="journal article" name="Sci. Rep.">
        <title>Genome-scale phylogenetic analyses confirm Olpidium as the closest living zoosporic fungus to the non-flagellated, terrestrial fungi.</title>
        <authorList>
            <person name="Chang Y."/>
            <person name="Rochon D."/>
            <person name="Sekimoto S."/>
            <person name="Wang Y."/>
            <person name="Chovatia M."/>
            <person name="Sandor L."/>
            <person name="Salamov A."/>
            <person name="Grigoriev I.V."/>
            <person name="Stajich J.E."/>
            <person name="Spatafora J.W."/>
        </authorList>
    </citation>
    <scope>NUCLEOTIDE SEQUENCE [LARGE SCALE GENOMIC DNA]</scope>
    <source>
        <strain evidence="3">S191</strain>
    </source>
</reference>
<dbReference type="GO" id="GO:0005634">
    <property type="term" value="C:nucleus"/>
    <property type="evidence" value="ECO:0007669"/>
    <property type="project" value="TreeGrafter"/>
</dbReference>
<sequence>MPSFTRESASGRRRICARLTTMRYKYSEAHSSLELEAMIEAARSRLDSTGEVDQSVLRKYHENLAASARRILECPTLLLEGINCVGEVRLSEHDDFADWGIEILVKFRDHERLQVLTGQRQSGGVRSSVLEAPVEVKVANGTFGIDGPVPDVHAGTGAGTIPRCRRDQPGHGSAERTFSAQPDGRDRVPAEHIPVSETTEAVLEVTKRAAPANLSHDIALTTKPAYFLITPKLLPDLEYHPRMKVLCIYSGDWQPFEFNIKGYINEQRAAISAQ</sequence>